<dbReference type="SMART" id="SM00530">
    <property type="entry name" value="HTH_XRE"/>
    <property type="match status" value="1"/>
</dbReference>
<sequence length="229" mass="26306">MSRLGQQIADLRNKKGMTRKQLAKKAGISEKALEEMETGRKIINSTILHTFSKILGEPIEDGVINDDFFEENKEEKRASVKKIEKRKDTETAPIEPIWNDAFSSVLKTVPIYDYTLSNVTGSRQLPVVDNKVEGFSKDKVFYLTVEDDDMLGFRMMKGDLVLAFSTHEFNNQGFYFIEYDGKRMLRQIKKLSQSQLLLIENRGVVKTRTVSPQEIKILAKLIRIEINIL</sequence>
<evidence type="ECO:0000256" key="1">
    <source>
        <dbReference type="ARBA" id="ARBA00023125"/>
    </source>
</evidence>
<dbReference type="PANTHER" id="PTHR46558:SF3">
    <property type="entry name" value="TRANSCRIPTIONAL REGULATOR"/>
    <property type="match status" value="1"/>
</dbReference>
<feature type="domain" description="HTH cro/C1-type" evidence="2">
    <location>
        <begin position="8"/>
        <end position="62"/>
    </location>
</feature>
<comment type="caution">
    <text evidence="3">The sequence shown here is derived from an EMBL/GenBank/DDBJ whole genome shotgun (WGS) entry which is preliminary data.</text>
</comment>
<dbReference type="SUPFAM" id="SSF47413">
    <property type="entry name" value="lambda repressor-like DNA-binding domains"/>
    <property type="match status" value="1"/>
</dbReference>
<dbReference type="Gene3D" id="2.10.109.10">
    <property type="entry name" value="Umud Fragment, subunit A"/>
    <property type="match status" value="1"/>
</dbReference>
<dbReference type="PROSITE" id="PS50943">
    <property type="entry name" value="HTH_CROC1"/>
    <property type="match status" value="1"/>
</dbReference>
<dbReference type="RefSeq" id="WP_158739249.1">
    <property type="nucleotide sequence ID" value="NZ_JAFBEP010000006.1"/>
</dbReference>
<proteinExistence type="predicted"/>
<dbReference type="PANTHER" id="PTHR46558">
    <property type="entry name" value="TRACRIPTIONAL REGULATORY PROTEIN-RELATED-RELATED"/>
    <property type="match status" value="1"/>
</dbReference>
<dbReference type="OrthoDB" id="14949at2"/>
<dbReference type="InterPro" id="IPR036286">
    <property type="entry name" value="LexA/Signal_pep-like_sf"/>
</dbReference>
<dbReference type="InterPro" id="IPR015927">
    <property type="entry name" value="Peptidase_S24_S26A/B/C"/>
</dbReference>
<dbReference type="GO" id="GO:0003677">
    <property type="term" value="F:DNA binding"/>
    <property type="evidence" value="ECO:0007669"/>
    <property type="project" value="UniProtKB-KW"/>
</dbReference>
<keyword evidence="1" id="KW-0238">DNA-binding</keyword>
<gene>
    <name evidence="3" type="ORF">GND95_02595</name>
</gene>
<reference evidence="3 4" key="1">
    <citation type="submission" date="2019-12" db="EMBL/GenBank/DDBJ databases">
        <title>Defluviitalea raffinosedens, isolated from a biogas fermenter, genome sequencing and characterization.</title>
        <authorList>
            <person name="Rettenmaier R."/>
            <person name="Schneider M."/>
            <person name="Neuhaus K."/>
            <person name="Liebl W."/>
            <person name="Zverlov V."/>
        </authorList>
    </citation>
    <scope>NUCLEOTIDE SEQUENCE [LARGE SCALE GENOMIC DNA]</scope>
    <source>
        <strain evidence="3 4">249c-K6</strain>
    </source>
</reference>
<dbReference type="Pfam" id="PF01381">
    <property type="entry name" value="HTH_3"/>
    <property type="match status" value="1"/>
</dbReference>
<dbReference type="Proteomes" id="UP000483018">
    <property type="component" value="Unassembled WGS sequence"/>
</dbReference>
<dbReference type="SUPFAM" id="SSF51306">
    <property type="entry name" value="LexA/Signal peptidase"/>
    <property type="match status" value="1"/>
</dbReference>
<dbReference type="AlphaFoldDB" id="A0A7C8LH49"/>
<dbReference type="InterPro" id="IPR010982">
    <property type="entry name" value="Lambda_DNA-bd_dom_sf"/>
</dbReference>
<dbReference type="InterPro" id="IPR001387">
    <property type="entry name" value="Cro/C1-type_HTH"/>
</dbReference>
<dbReference type="EMBL" id="WSLF01000001">
    <property type="protein sequence ID" value="KAE9637339.1"/>
    <property type="molecule type" value="Genomic_DNA"/>
</dbReference>
<dbReference type="Pfam" id="PF00717">
    <property type="entry name" value="Peptidase_S24"/>
    <property type="match status" value="1"/>
</dbReference>
<keyword evidence="4" id="KW-1185">Reference proteome</keyword>
<evidence type="ECO:0000313" key="3">
    <source>
        <dbReference type="EMBL" id="KAE9637339.1"/>
    </source>
</evidence>
<dbReference type="Gene3D" id="1.10.260.40">
    <property type="entry name" value="lambda repressor-like DNA-binding domains"/>
    <property type="match status" value="1"/>
</dbReference>
<evidence type="ECO:0000259" key="2">
    <source>
        <dbReference type="PROSITE" id="PS50943"/>
    </source>
</evidence>
<name>A0A7C8LH49_9FIRM</name>
<protein>
    <submittedName>
        <fullName evidence="3">Helix-turn-helix domain-containing protein</fullName>
    </submittedName>
</protein>
<accession>A0A7C8LH49</accession>
<evidence type="ECO:0000313" key="4">
    <source>
        <dbReference type="Proteomes" id="UP000483018"/>
    </source>
</evidence>
<organism evidence="3 4">
    <name type="scientific">Defluviitalea raffinosedens</name>
    <dbReference type="NCBI Taxonomy" id="1450156"/>
    <lineage>
        <taxon>Bacteria</taxon>
        <taxon>Bacillati</taxon>
        <taxon>Bacillota</taxon>
        <taxon>Clostridia</taxon>
        <taxon>Lachnospirales</taxon>
        <taxon>Defluviitaleaceae</taxon>
        <taxon>Defluviitalea</taxon>
    </lineage>
</organism>
<dbReference type="CDD" id="cd00093">
    <property type="entry name" value="HTH_XRE"/>
    <property type="match status" value="1"/>
</dbReference>